<dbReference type="OrthoDB" id="660555at2759"/>
<keyword evidence="2" id="KW-0677">Repeat</keyword>
<organism evidence="4 5">
    <name type="scientific">Adineta steineri</name>
    <dbReference type="NCBI Taxonomy" id="433720"/>
    <lineage>
        <taxon>Eukaryota</taxon>
        <taxon>Metazoa</taxon>
        <taxon>Spiralia</taxon>
        <taxon>Gnathifera</taxon>
        <taxon>Rotifera</taxon>
        <taxon>Eurotatoria</taxon>
        <taxon>Bdelloidea</taxon>
        <taxon>Adinetida</taxon>
        <taxon>Adinetidae</taxon>
        <taxon>Adineta</taxon>
    </lineage>
</organism>
<dbReference type="PANTHER" id="PTHR48051">
    <property type="match status" value="1"/>
</dbReference>
<evidence type="ECO:0000313" key="4">
    <source>
        <dbReference type="EMBL" id="CAF1040482.1"/>
    </source>
</evidence>
<dbReference type="AlphaFoldDB" id="A0A814JNN8"/>
<dbReference type="GO" id="GO:0005737">
    <property type="term" value="C:cytoplasm"/>
    <property type="evidence" value="ECO:0007669"/>
    <property type="project" value="TreeGrafter"/>
</dbReference>
<dbReference type="EMBL" id="CAJNON010000152">
    <property type="protein sequence ID" value="CAF1040482.1"/>
    <property type="molecule type" value="Genomic_DNA"/>
</dbReference>
<dbReference type="SMART" id="SM00364">
    <property type="entry name" value="LRR_BAC"/>
    <property type="match status" value="7"/>
</dbReference>
<feature type="region of interest" description="Disordered" evidence="3">
    <location>
        <begin position="1"/>
        <end position="30"/>
    </location>
</feature>
<evidence type="ECO:0000256" key="3">
    <source>
        <dbReference type="SAM" id="MobiDB-lite"/>
    </source>
</evidence>
<dbReference type="PROSITE" id="PS51450">
    <property type="entry name" value="LRR"/>
    <property type="match status" value="3"/>
</dbReference>
<dbReference type="Proteomes" id="UP000663891">
    <property type="component" value="Unassembled WGS sequence"/>
</dbReference>
<dbReference type="InterPro" id="IPR050216">
    <property type="entry name" value="LRR_domain-containing"/>
</dbReference>
<gene>
    <name evidence="4" type="ORF">VCS650_LOCUS16838</name>
</gene>
<evidence type="ECO:0000313" key="5">
    <source>
        <dbReference type="Proteomes" id="UP000663891"/>
    </source>
</evidence>
<evidence type="ECO:0000256" key="2">
    <source>
        <dbReference type="ARBA" id="ARBA00022737"/>
    </source>
</evidence>
<accession>A0A814JNN8</accession>
<evidence type="ECO:0000256" key="1">
    <source>
        <dbReference type="ARBA" id="ARBA00022614"/>
    </source>
</evidence>
<reference evidence="4" key="1">
    <citation type="submission" date="2021-02" db="EMBL/GenBank/DDBJ databases">
        <authorList>
            <person name="Nowell W R."/>
        </authorList>
    </citation>
    <scope>NUCLEOTIDE SEQUENCE</scope>
</reference>
<protein>
    <submittedName>
        <fullName evidence="4">Uncharacterized protein</fullName>
    </submittedName>
</protein>
<sequence>MPVLHENNNDLESEDFDDDDDDEPSQGLVIRRTTSYSIRPDNKLSKSSNRETLETIGVNQAIACALKSHPKAFHYTQKQLQYLPSSIKYLIKYNKLSKSSNRETLETIGVNQAIACALKSHPKAFHYTQKQLQYLPSSIKYLIKCKNIRELDLHGNQLKSLPDEIENLKSVEICNLANNHFETIPAALGKLSRLTKLLLFNNHLGDLSTSLVFSKLSNLRILNLNNNFITQLPNDIGCLVNLEILTIEHNQLIELPREIGLCIRLIELHLGFNSLTKLPLEIGYLINLTKLIIHRNNLLEIPESITNLKNSLKILDIACNSLRIFPSQFYTLQLKEFHNEHNPLIERVPIHSVQENEILTLKEICARRSMYELCNSTENVQSNLRDYLQYNTKAKEILMQCTECQLCHNYFLNTWLECVEFIDAQQIFPNMKTNTTQTTTVIPQRVLLCSYKCFNNPDHNYFGVAFV</sequence>
<dbReference type="InterPro" id="IPR032675">
    <property type="entry name" value="LRR_dom_sf"/>
</dbReference>
<dbReference type="PANTHER" id="PTHR48051:SF1">
    <property type="entry name" value="RAS SUPPRESSOR PROTEIN 1"/>
    <property type="match status" value="1"/>
</dbReference>
<comment type="caution">
    <text evidence="4">The sequence shown here is derived from an EMBL/GenBank/DDBJ whole genome shotgun (WGS) entry which is preliminary data.</text>
</comment>
<dbReference type="InterPro" id="IPR003591">
    <property type="entry name" value="Leu-rich_rpt_typical-subtyp"/>
</dbReference>
<proteinExistence type="predicted"/>
<feature type="compositionally biased region" description="Acidic residues" evidence="3">
    <location>
        <begin position="9"/>
        <end position="24"/>
    </location>
</feature>
<dbReference type="SMART" id="SM00369">
    <property type="entry name" value="LRR_TYP"/>
    <property type="match status" value="5"/>
</dbReference>
<dbReference type="Pfam" id="PF13855">
    <property type="entry name" value="LRR_8"/>
    <property type="match status" value="2"/>
</dbReference>
<name>A0A814JNN8_9BILA</name>
<dbReference type="Gene3D" id="3.80.10.10">
    <property type="entry name" value="Ribonuclease Inhibitor"/>
    <property type="match status" value="1"/>
</dbReference>
<keyword evidence="1" id="KW-0433">Leucine-rich repeat</keyword>
<dbReference type="SUPFAM" id="SSF52058">
    <property type="entry name" value="L domain-like"/>
    <property type="match status" value="1"/>
</dbReference>
<dbReference type="InterPro" id="IPR001611">
    <property type="entry name" value="Leu-rich_rpt"/>
</dbReference>